<dbReference type="NCBIfam" id="TIGR00833">
    <property type="entry name" value="actII"/>
    <property type="match status" value="1"/>
</dbReference>
<dbReference type="FunFam" id="1.20.1640.10:FF:000020">
    <property type="entry name" value="Transmembrane transport protein MmpL10"/>
    <property type="match status" value="1"/>
</dbReference>
<feature type="transmembrane region" description="Helical" evidence="8">
    <location>
        <begin position="877"/>
        <end position="899"/>
    </location>
</feature>
<proteinExistence type="inferred from homology"/>
<dbReference type="RefSeq" id="WP_163797863.1">
    <property type="nucleotide sequence ID" value="NZ_AP022588.1"/>
</dbReference>
<feature type="transmembrane region" description="Helical" evidence="8">
    <location>
        <begin position="31"/>
        <end position="50"/>
    </location>
</feature>
<feature type="domain" description="Membrane transport protein MMPL" evidence="9">
    <location>
        <begin position="615"/>
        <end position="949"/>
    </location>
</feature>
<feature type="transmembrane region" description="Helical" evidence="8">
    <location>
        <begin position="774"/>
        <end position="794"/>
    </location>
</feature>
<reference evidence="10 11" key="1">
    <citation type="journal article" date="2019" name="Emerg. Microbes Infect.">
        <title>Comprehensive subspecies identification of 175 nontuberculous mycobacteria species based on 7547 genomic profiles.</title>
        <authorList>
            <person name="Matsumoto Y."/>
            <person name="Kinjo T."/>
            <person name="Motooka D."/>
            <person name="Nabeya D."/>
            <person name="Jung N."/>
            <person name="Uechi K."/>
            <person name="Horii T."/>
            <person name="Iida T."/>
            <person name="Fujita J."/>
            <person name="Nakamura S."/>
        </authorList>
    </citation>
    <scope>NUCLEOTIDE SEQUENCE [LARGE SCALE GENOMIC DNA]</scope>
    <source>
        <strain evidence="10 11">JCM 17899</strain>
    </source>
</reference>
<dbReference type="Pfam" id="PF03176">
    <property type="entry name" value="MMPL"/>
    <property type="match status" value="2"/>
</dbReference>
<dbReference type="SUPFAM" id="SSF82866">
    <property type="entry name" value="Multidrug efflux transporter AcrB transmembrane domain"/>
    <property type="match status" value="2"/>
</dbReference>
<evidence type="ECO:0000313" key="11">
    <source>
        <dbReference type="Proteomes" id="UP000467193"/>
    </source>
</evidence>
<feature type="transmembrane region" description="Helical" evidence="8">
    <location>
        <begin position="801"/>
        <end position="823"/>
    </location>
</feature>
<name>A0A7I7QRN0_9MYCO</name>
<evidence type="ECO:0000259" key="9">
    <source>
        <dbReference type="Pfam" id="PF03176"/>
    </source>
</evidence>
<keyword evidence="3" id="KW-1003">Cell membrane</keyword>
<sequence>MSNHAKDVDTDRFPNARDAARPFVPRTIRSFAIVVILAWVAVIAVLNTAVPQLEEVGKMRSVSMTPESAPSMIAMKHVGEVFEEFDSNSSAMVVLEGQDALGDSAHRYYDQIVAKLQADDAHVEHVQDMWSDPLTASGSQSSDGKAAYVQIYLRGNQGETLANESVEAVQKIVDSVPAPDGVTAYVTGAGALAADQIAAGDQSMRTIEAVTFTVIIVMLLLVYRSIVTTVIVLVMVVLELLATRGVVSFLGFHEIIGLSTFATNLLVTLAIAAATDYAIFLIGRYQEARSAGEDRESAYYTMFQGTAHVVLGSGLTIAGATFCLHFTNLPYFNTMGIPLAIGMVTCVLAALSLGPAVVTVASRFGKILEPKRALKVRGWRKVGAAVTRWPGPILVATIGLALIGLIVLPGYRTNYNDRNYLPETMPANAGYAAAERHFSPARMNPELLLIESDHDLRNSADFLVIDKIAKAVVKTPGISQVQAITRPEGKPLEHSTIPFQISMQGTTQKMNEKYNQDRAADMLKQAADMDTTIGTLEKMSALTEQMADVTHEMVAKTKGMAVDIGELRDSIANFDDFFRPIRSYFYWEPHCYDIPVCWSIRSVFDTLDGINTTSDDVQELVPELEKLDALMPQLTALMPQQITTMKSMKQMMLTQYATQKGQQDQQAAASENSTAMGEAFDDARNDDSFYLPPEIFDNEDFKRGMKNFISPDGKSVRFIVSHEGDPLTPEGIERIDAIKTAAKEAIKGTPLEGSRIYLAGSAATFKDMSDGANWDLIIAGIAAMALIFIIMLIITRAIVAAAVIVATVAISLGASLGLSVLIWQHLIGIELHWMVLPMSLIILLAVGADYNLLLVARFKEEIHAGLHTGIIRSMGGTGSVVTSAGLVFAFTMMSMAVSSLTVIGQVGTTIGLGLLFDTLVVRSLMMPSIAALLGKWFWWPQIVRPRPVPSAWPSPPPPAGREPEPVGTGS</sequence>
<feature type="region of interest" description="Disordered" evidence="7">
    <location>
        <begin position="949"/>
        <end position="970"/>
    </location>
</feature>
<feature type="compositionally biased region" description="Pro residues" evidence="7">
    <location>
        <begin position="949"/>
        <end position="960"/>
    </location>
</feature>
<evidence type="ECO:0000256" key="2">
    <source>
        <dbReference type="ARBA" id="ARBA00010157"/>
    </source>
</evidence>
<keyword evidence="4 8" id="KW-0812">Transmembrane</keyword>
<dbReference type="InterPro" id="IPR004707">
    <property type="entry name" value="MmpL_fam"/>
</dbReference>
<keyword evidence="5 8" id="KW-1133">Transmembrane helix</keyword>
<evidence type="ECO:0000256" key="7">
    <source>
        <dbReference type="SAM" id="MobiDB-lite"/>
    </source>
</evidence>
<keyword evidence="11" id="KW-1185">Reference proteome</keyword>
<dbReference type="AlphaFoldDB" id="A0A7I7QRN0"/>
<dbReference type="GO" id="GO:0005886">
    <property type="term" value="C:plasma membrane"/>
    <property type="evidence" value="ECO:0007669"/>
    <property type="project" value="UniProtKB-SubCell"/>
</dbReference>
<dbReference type="EMBL" id="AP022588">
    <property type="protein sequence ID" value="BBY29048.1"/>
    <property type="molecule type" value="Genomic_DNA"/>
</dbReference>
<evidence type="ECO:0000256" key="3">
    <source>
        <dbReference type="ARBA" id="ARBA00022475"/>
    </source>
</evidence>
<comment type="subcellular location">
    <subcellularLocation>
        <location evidence="1">Cell membrane</location>
        <topology evidence="1">Multi-pass membrane protein</topology>
    </subcellularLocation>
</comment>
<dbReference type="InterPro" id="IPR050545">
    <property type="entry name" value="Mycobact_MmpL"/>
</dbReference>
<feature type="transmembrane region" description="Helical" evidence="8">
    <location>
        <begin position="339"/>
        <end position="365"/>
    </location>
</feature>
<keyword evidence="6 8" id="KW-0472">Membrane</keyword>
<gene>
    <name evidence="10" type="ORF">MSEDJ_31440</name>
</gene>
<dbReference type="InterPro" id="IPR004869">
    <property type="entry name" value="MMPL_dom"/>
</dbReference>
<evidence type="ECO:0000256" key="1">
    <source>
        <dbReference type="ARBA" id="ARBA00004651"/>
    </source>
</evidence>
<organism evidence="10 11">
    <name type="scientific">Mycolicibacterium sediminis</name>
    <dbReference type="NCBI Taxonomy" id="1286180"/>
    <lineage>
        <taxon>Bacteria</taxon>
        <taxon>Bacillati</taxon>
        <taxon>Actinomycetota</taxon>
        <taxon>Actinomycetes</taxon>
        <taxon>Mycobacteriales</taxon>
        <taxon>Mycobacteriaceae</taxon>
        <taxon>Mycolicibacterium</taxon>
    </lineage>
</organism>
<evidence type="ECO:0000256" key="6">
    <source>
        <dbReference type="ARBA" id="ARBA00023136"/>
    </source>
</evidence>
<comment type="similarity">
    <text evidence="2">Belongs to the resistance-nodulation-cell division (RND) (TC 2.A.6) family. MmpL subfamily.</text>
</comment>
<dbReference type="Proteomes" id="UP000467193">
    <property type="component" value="Chromosome"/>
</dbReference>
<dbReference type="PANTHER" id="PTHR33406">
    <property type="entry name" value="MEMBRANE PROTEIN MJ1562-RELATED"/>
    <property type="match status" value="1"/>
</dbReference>
<accession>A0A7I7QRN0</accession>
<dbReference type="PANTHER" id="PTHR33406:SF6">
    <property type="entry name" value="MEMBRANE PROTEIN YDGH-RELATED"/>
    <property type="match status" value="1"/>
</dbReference>
<protein>
    <submittedName>
        <fullName evidence="10">Membrane protein</fullName>
    </submittedName>
</protein>
<feature type="transmembrane region" description="Helical" evidence="8">
    <location>
        <begin position="386"/>
        <end position="411"/>
    </location>
</feature>
<dbReference type="Gene3D" id="1.20.1640.10">
    <property type="entry name" value="Multidrug efflux transporter AcrB transmembrane domain"/>
    <property type="match status" value="2"/>
</dbReference>
<feature type="domain" description="Membrane transport protein MMPL" evidence="9">
    <location>
        <begin position="63"/>
        <end position="393"/>
    </location>
</feature>
<evidence type="ECO:0000313" key="10">
    <source>
        <dbReference type="EMBL" id="BBY29048.1"/>
    </source>
</evidence>
<evidence type="ECO:0000256" key="5">
    <source>
        <dbReference type="ARBA" id="ARBA00022989"/>
    </source>
</evidence>
<evidence type="ECO:0000256" key="8">
    <source>
        <dbReference type="SAM" id="Phobius"/>
    </source>
</evidence>
<feature type="transmembrane region" description="Helical" evidence="8">
    <location>
        <begin position="303"/>
        <end position="327"/>
    </location>
</feature>
<dbReference type="KEGG" id="msei:MSEDJ_31440"/>
<dbReference type="FunFam" id="1.20.1640.10:FF:000018">
    <property type="entry name" value="Transmembrane transport protein MmpL10"/>
    <property type="match status" value="1"/>
</dbReference>
<evidence type="ECO:0000256" key="4">
    <source>
        <dbReference type="ARBA" id="ARBA00022692"/>
    </source>
</evidence>
<feature type="transmembrane region" description="Helical" evidence="8">
    <location>
        <begin position="258"/>
        <end position="282"/>
    </location>
</feature>
<feature type="transmembrane region" description="Helical" evidence="8">
    <location>
        <begin position="212"/>
        <end position="238"/>
    </location>
</feature>
<feature type="transmembrane region" description="Helical" evidence="8">
    <location>
        <begin position="835"/>
        <end position="856"/>
    </location>
</feature>